<dbReference type="Proteomes" id="UP000724584">
    <property type="component" value="Unassembled WGS sequence"/>
</dbReference>
<evidence type="ECO:0000313" key="1">
    <source>
        <dbReference type="EMBL" id="KAH6649981.1"/>
    </source>
</evidence>
<gene>
    <name evidence="1" type="ORF">F5144DRAFT_554874</name>
</gene>
<name>A0ACB7PP10_9PEZI</name>
<sequence length="145" mass="16389">MTSTSSHHLLEAVLETNNHLELGFTREMRPVVCKLGCWVSHEGADNATVIVRPKAAKSKDVRSCSTDSSCAPLPHFHEETGALIRGDFWVLYQLPRVKARALKRARRSASRAVHLEQKNTSLPKGRAEHRQHQHCDNNLWPLPRV</sequence>
<reference evidence="1 2" key="1">
    <citation type="journal article" date="2021" name="Nat. Commun.">
        <title>Genetic determinants of endophytism in the Arabidopsis root mycobiome.</title>
        <authorList>
            <person name="Mesny F."/>
            <person name="Miyauchi S."/>
            <person name="Thiergart T."/>
            <person name="Pickel B."/>
            <person name="Atanasova L."/>
            <person name="Karlsson M."/>
            <person name="Huettel B."/>
            <person name="Barry K.W."/>
            <person name="Haridas S."/>
            <person name="Chen C."/>
            <person name="Bauer D."/>
            <person name="Andreopoulos W."/>
            <person name="Pangilinan J."/>
            <person name="LaButti K."/>
            <person name="Riley R."/>
            <person name="Lipzen A."/>
            <person name="Clum A."/>
            <person name="Drula E."/>
            <person name="Henrissat B."/>
            <person name="Kohler A."/>
            <person name="Grigoriev I.V."/>
            <person name="Martin F.M."/>
            <person name="Hacquard S."/>
        </authorList>
    </citation>
    <scope>NUCLEOTIDE SEQUENCE [LARGE SCALE GENOMIC DNA]</scope>
    <source>
        <strain evidence="1 2">MPI-SDFR-AT-0079</strain>
    </source>
</reference>
<organism evidence="1 2">
    <name type="scientific">Chaetomium tenue</name>
    <dbReference type="NCBI Taxonomy" id="1854479"/>
    <lineage>
        <taxon>Eukaryota</taxon>
        <taxon>Fungi</taxon>
        <taxon>Dikarya</taxon>
        <taxon>Ascomycota</taxon>
        <taxon>Pezizomycotina</taxon>
        <taxon>Sordariomycetes</taxon>
        <taxon>Sordariomycetidae</taxon>
        <taxon>Sordariales</taxon>
        <taxon>Chaetomiaceae</taxon>
        <taxon>Chaetomium</taxon>
    </lineage>
</organism>
<protein>
    <submittedName>
        <fullName evidence="1">Uncharacterized protein</fullName>
    </submittedName>
</protein>
<accession>A0ACB7PP10</accession>
<comment type="caution">
    <text evidence="1">The sequence shown here is derived from an EMBL/GenBank/DDBJ whole genome shotgun (WGS) entry which is preliminary data.</text>
</comment>
<dbReference type="EMBL" id="JAGIZQ010000001">
    <property type="protein sequence ID" value="KAH6649981.1"/>
    <property type="molecule type" value="Genomic_DNA"/>
</dbReference>
<proteinExistence type="predicted"/>
<keyword evidence="2" id="KW-1185">Reference proteome</keyword>
<evidence type="ECO:0000313" key="2">
    <source>
        <dbReference type="Proteomes" id="UP000724584"/>
    </source>
</evidence>